<evidence type="ECO:0000313" key="2">
    <source>
        <dbReference type="Proteomes" id="UP001230504"/>
    </source>
</evidence>
<evidence type="ECO:0000313" key="1">
    <source>
        <dbReference type="EMBL" id="KAK1598914.1"/>
    </source>
</evidence>
<dbReference type="RefSeq" id="XP_060419576.1">
    <property type="nucleotide sequence ID" value="XM_060556594.1"/>
</dbReference>
<proteinExistence type="predicted"/>
<dbReference type="AlphaFoldDB" id="A0AAD8QB18"/>
<name>A0AAD8QB18_9PEZI</name>
<organism evidence="1 2">
    <name type="scientific">Colletotrichum navitas</name>
    <dbReference type="NCBI Taxonomy" id="681940"/>
    <lineage>
        <taxon>Eukaryota</taxon>
        <taxon>Fungi</taxon>
        <taxon>Dikarya</taxon>
        <taxon>Ascomycota</taxon>
        <taxon>Pezizomycotina</taxon>
        <taxon>Sordariomycetes</taxon>
        <taxon>Hypocreomycetidae</taxon>
        <taxon>Glomerellales</taxon>
        <taxon>Glomerellaceae</taxon>
        <taxon>Colletotrichum</taxon>
        <taxon>Colletotrichum graminicola species complex</taxon>
    </lineage>
</organism>
<sequence>MLLYPEPLPAPPLAIKKKMMCMPSDFLAAYSSHVPSSHQTSPSPCLVPVFVTSRPNATASGPIPPRHLNKGR</sequence>
<dbReference type="GeneID" id="85440834"/>
<dbReference type="EMBL" id="JAHLJV010000003">
    <property type="protein sequence ID" value="KAK1598914.1"/>
    <property type="molecule type" value="Genomic_DNA"/>
</dbReference>
<comment type="caution">
    <text evidence="1">The sequence shown here is derived from an EMBL/GenBank/DDBJ whole genome shotgun (WGS) entry which is preliminary data.</text>
</comment>
<accession>A0AAD8QB18</accession>
<protein>
    <submittedName>
        <fullName evidence="1">Uncharacterized protein</fullName>
    </submittedName>
</protein>
<reference evidence="1" key="1">
    <citation type="submission" date="2021-06" db="EMBL/GenBank/DDBJ databases">
        <title>Comparative genomics, transcriptomics and evolutionary studies reveal genomic signatures of adaptation to plant cell wall in hemibiotrophic fungi.</title>
        <authorList>
            <consortium name="DOE Joint Genome Institute"/>
            <person name="Baroncelli R."/>
            <person name="Diaz J.F."/>
            <person name="Benocci T."/>
            <person name="Peng M."/>
            <person name="Battaglia E."/>
            <person name="Haridas S."/>
            <person name="Andreopoulos W."/>
            <person name="Labutti K."/>
            <person name="Pangilinan J."/>
            <person name="Floch G.L."/>
            <person name="Makela M.R."/>
            <person name="Henrissat B."/>
            <person name="Grigoriev I.V."/>
            <person name="Crouch J.A."/>
            <person name="De Vries R.P."/>
            <person name="Sukno S.A."/>
            <person name="Thon M.R."/>
        </authorList>
    </citation>
    <scope>NUCLEOTIDE SEQUENCE</scope>
    <source>
        <strain evidence="1">CBS 125086</strain>
    </source>
</reference>
<dbReference type="Proteomes" id="UP001230504">
    <property type="component" value="Unassembled WGS sequence"/>
</dbReference>
<gene>
    <name evidence="1" type="ORF">LY79DRAFT_536393</name>
</gene>
<keyword evidence="2" id="KW-1185">Reference proteome</keyword>